<dbReference type="EMBL" id="GEEE01018899">
    <property type="protein sequence ID" value="JAP44326.1"/>
    <property type="molecule type" value="Transcribed_RNA"/>
</dbReference>
<keyword evidence="1" id="KW-0812">Transmembrane</keyword>
<organism evidence="2">
    <name type="scientific">Schistocephalus solidus</name>
    <name type="common">Tapeworm</name>
    <dbReference type="NCBI Taxonomy" id="70667"/>
    <lineage>
        <taxon>Eukaryota</taxon>
        <taxon>Metazoa</taxon>
        <taxon>Spiralia</taxon>
        <taxon>Lophotrochozoa</taxon>
        <taxon>Platyhelminthes</taxon>
        <taxon>Cestoda</taxon>
        <taxon>Eucestoda</taxon>
        <taxon>Diphyllobothriidea</taxon>
        <taxon>Diphyllobothriidae</taxon>
        <taxon>Schistocephalus</taxon>
    </lineage>
</organism>
<keyword evidence="1" id="KW-1133">Transmembrane helix</keyword>
<feature type="transmembrane region" description="Helical" evidence="1">
    <location>
        <begin position="71"/>
        <end position="92"/>
    </location>
</feature>
<protein>
    <submittedName>
        <fullName evidence="2">Uncharacterized protein</fullName>
    </submittedName>
</protein>
<keyword evidence="1" id="KW-0472">Membrane</keyword>
<dbReference type="AlphaFoldDB" id="A0A0X3PWN0"/>
<accession>A0A0X3PWN0</accession>
<sequence>MRYTRICLKYPVVLKICCIVIVRSKYVIHLPILLYKIRHLNSRDPTGLSTSTADTRFASFVTTLRNEPLSLLVPLKPLAILLLFLLISLLCCNNDGFTDH</sequence>
<evidence type="ECO:0000256" key="1">
    <source>
        <dbReference type="SAM" id="Phobius"/>
    </source>
</evidence>
<name>A0A0X3PWN0_SCHSO</name>
<reference evidence="2" key="1">
    <citation type="submission" date="2016-01" db="EMBL/GenBank/DDBJ databases">
        <title>Reference transcriptome for the parasite Schistocephalus solidus: insights into the molecular evolution of parasitism.</title>
        <authorList>
            <person name="Hebert F.O."/>
            <person name="Grambauer S."/>
            <person name="Barber I."/>
            <person name="Landry C.R."/>
            <person name="Aubin-Horth N."/>
        </authorList>
    </citation>
    <scope>NUCLEOTIDE SEQUENCE</scope>
</reference>
<dbReference type="EMBL" id="GEEE01008738">
    <property type="protein sequence ID" value="JAP54487.1"/>
    <property type="molecule type" value="Transcribed_RNA"/>
</dbReference>
<gene>
    <name evidence="2" type="ORF">TR117326</name>
</gene>
<proteinExistence type="predicted"/>
<evidence type="ECO:0000313" key="2">
    <source>
        <dbReference type="EMBL" id="JAP54487.1"/>
    </source>
</evidence>
<feature type="transmembrane region" description="Helical" evidence="1">
    <location>
        <begin position="12"/>
        <end position="35"/>
    </location>
</feature>